<proteinExistence type="predicted"/>
<dbReference type="Proteomes" id="UP001345963">
    <property type="component" value="Unassembled WGS sequence"/>
</dbReference>
<protein>
    <submittedName>
        <fullName evidence="2">Uncharacterized protein</fullName>
    </submittedName>
</protein>
<evidence type="ECO:0000313" key="3">
    <source>
        <dbReference type="Proteomes" id="UP001345963"/>
    </source>
</evidence>
<feature type="region of interest" description="Disordered" evidence="1">
    <location>
        <begin position="29"/>
        <end position="54"/>
    </location>
</feature>
<feature type="region of interest" description="Disordered" evidence="1">
    <location>
        <begin position="78"/>
        <end position="102"/>
    </location>
</feature>
<evidence type="ECO:0000313" key="2">
    <source>
        <dbReference type="EMBL" id="MED6232384.1"/>
    </source>
</evidence>
<organism evidence="2 3">
    <name type="scientific">Ataeniobius toweri</name>
    <dbReference type="NCBI Taxonomy" id="208326"/>
    <lineage>
        <taxon>Eukaryota</taxon>
        <taxon>Metazoa</taxon>
        <taxon>Chordata</taxon>
        <taxon>Craniata</taxon>
        <taxon>Vertebrata</taxon>
        <taxon>Euteleostomi</taxon>
        <taxon>Actinopterygii</taxon>
        <taxon>Neopterygii</taxon>
        <taxon>Teleostei</taxon>
        <taxon>Neoteleostei</taxon>
        <taxon>Acanthomorphata</taxon>
        <taxon>Ovalentaria</taxon>
        <taxon>Atherinomorphae</taxon>
        <taxon>Cyprinodontiformes</taxon>
        <taxon>Goodeidae</taxon>
        <taxon>Ataeniobius</taxon>
    </lineage>
</organism>
<evidence type="ECO:0000256" key="1">
    <source>
        <dbReference type="SAM" id="MobiDB-lite"/>
    </source>
</evidence>
<reference evidence="2 3" key="1">
    <citation type="submission" date="2021-07" db="EMBL/GenBank/DDBJ databases">
        <authorList>
            <person name="Palmer J.M."/>
        </authorList>
    </citation>
    <scope>NUCLEOTIDE SEQUENCE [LARGE SCALE GENOMIC DNA]</scope>
    <source>
        <strain evidence="2 3">AT_MEX2019</strain>
        <tissue evidence="2">Muscle</tissue>
    </source>
</reference>
<feature type="compositionally biased region" description="Polar residues" evidence="1">
    <location>
        <begin position="92"/>
        <end position="102"/>
    </location>
</feature>
<dbReference type="EMBL" id="JAHUTI010000738">
    <property type="protein sequence ID" value="MED6232384.1"/>
    <property type="molecule type" value="Genomic_DNA"/>
</dbReference>
<sequence>MGCSPSKSTGIYTHDRICQDPDTCSTFVPNLKSSASAPDGSRTRQETSSGKHSFLNVPCRDSHWRVVNQSAELDFCSSAASNSSRATREPHSATSLQPADTD</sequence>
<name>A0ABU7A2V4_9TELE</name>
<comment type="caution">
    <text evidence="2">The sequence shown here is derived from an EMBL/GenBank/DDBJ whole genome shotgun (WGS) entry which is preliminary data.</text>
</comment>
<gene>
    <name evidence="2" type="ORF">ATANTOWER_028931</name>
</gene>
<keyword evidence="3" id="KW-1185">Reference proteome</keyword>
<accession>A0ABU7A2V4</accession>